<dbReference type="AlphaFoldDB" id="A0AAV4W3Q9"/>
<gene>
    <name evidence="1" type="ORF">CEXT_292981</name>
</gene>
<dbReference type="Proteomes" id="UP001054945">
    <property type="component" value="Unassembled WGS sequence"/>
</dbReference>
<evidence type="ECO:0000313" key="2">
    <source>
        <dbReference type="Proteomes" id="UP001054945"/>
    </source>
</evidence>
<dbReference type="EMBL" id="BPLR01015537">
    <property type="protein sequence ID" value="GIY76839.1"/>
    <property type="molecule type" value="Genomic_DNA"/>
</dbReference>
<organism evidence="1 2">
    <name type="scientific">Caerostris extrusa</name>
    <name type="common">Bark spider</name>
    <name type="synonym">Caerostris bankana</name>
    <dbReference type="NCBI Taxonomy" id="172846"/>
    <lineage>
        <taxon>Eukaryota</taxon>
        <taxon>Metazoa</taxon>
        <taxon>Ecdysozoa</taxon>
        <taxon>Arthropoda</taxon>
        <taxon>Chelicerata</taxon>
        <taxon>Arachnida</taxon>
        <taxon>Araneae</taxon>
        <taxon>Araneomorphae</taxon>
        <taxon>Entelegynae</taxon>
        <taxon>Araneoidea</taxon>
        <taxon>Araneidae</taxon>
        <taxon>Caerostris</taxon>
    </lineage>
</organism>
<reference evidence="1 2" key="1">
    <citation type="submission" date="2021-06" db="EMBL/GenBank/DDBJ databases">
        <title>Caerostris extrusa draft genome.</title>
        <authorList>
            <person name="Kono N."/>
            <person name="Arakawa K."/>
        </authorList>
    </citation>
    <scope>NUCLEOTIDE SEQUENCE [LARGE SCALE GENOMIC DNA]</scope>
</reference>
<name>A0AAV4W3Q9_CAEEX</name>
<evidence type="ECO:0008006" key="3">
    <source>
        <dbReference type="Google" id="ProtNLM"/>
    </source>
</evidence>
<protein>
    <recommendedName>
        <fullName evidence="3">CB1 cannabinoid receptor-interacting protein 1</fullName>
    </recommendedName>
</protein>
<accession>A0AAV4W3Q9</accession>
<sequence length="115" mass="13027">MLYKRGKKFEFETTCGGKKTLQLEISKDISGSSSEKYSMKANGPFPPVSVSVFTNLNGKSSLSINFKDSSLGYEIQMHKDRQGTEHCSMKFDVIPNTNNPTKNTDWRLRKRSIII</sequence>
<evidence type="ECO:0000313" key="1">
    <source>
        <dbReference type="EMBL" id="GIY76839.1"/>
    </source>
</evidence>
<proteinExistence type="predicted"/>
<comment type="caution">
    <text evidence="1">The sequence shown here is derived from an EMBL/GenBank/DDBJ whole genome shotgun (WGS) entry which is preliminary data.</text>
</comment>
<keyword evidence="2" id="KW-1185">Reference proteome</keyword>